<organism evidence="3 4">
    <name type="scientific">Aphanothece hegewaldii CCALA 016</name>
    <dbReference type="NCBI Taxonomy" id="2107694"/>
    <lineage>
        <taxon>Bacteria</taxon>
        <taxon>Bacillati</taxon>
        <taxon>Cyanobacteriota</taxon>
        <taxon>Cyanophyceae</taxon>
        <taxon>Oscillatoriophycideae</taxon>
        <taxon>Chroococcales</taxon>
        <taxon>Aphanothecaceae</taxon>
        <taxon>Aphanothece</taxon>
    </lineage>
</organism>
<dbReference type="UniPathway" id="UPA00343"/>
<reference evidence="3 4" key="1">
    <citation type="submission" date="2018-03" db="EMBL/GenBank/DDBJ databases">
        <title>The ancient ancestry and fast evolution of plastids.</title>
        <authorList>
            <person name="Moore K.R."/>
            <person name="Magnabosco C."/>
            <person name="Momper L."/>
            <person name="Gold D.A."/>
            <person name="Bosak T."/>
            <person name="Fournier G.P."/>
        </authorList>
    </citation>
    <scope>NUCLEOTIDE SEQUENCE [LARGE SCALE GENOMIC DNA]</scope>
    <source>
        <strain evidence="3 4">CCALA 016</strain>
    </source>
</reference>
<feature type="binding site" evidence="2">
    <location>
        <begin position="9"/>
        <end position="16"/>
    </location>
    <ligand>
        <name>ATP</name>
        <dbReference type="ChEBI" id="CHEBI:30616"/>
    </ligand>
</feature>
<name>A0A2T1M3B7_9CHRO</name>
<comment type="pathway">
    <text evidence="2">Cell wall biogenesis; peptidoglycan recycling.</text>
</comment>
<keyword evidence="4" id="KW-1185">Reference proteome</keyword>
<dbReference type="GO" id="GO:0009254">
    <property type="term" value="P:peptidoglycan turnover"/>
    <property type="evidence" value="ECO:0007669"/>
    <property type="project" value="UniProtKB-UniRule"/>
</dbReference>
<dbReference type="InterPro" id="IPR043129">
    <property type="entry name" value="ATPase_NBD"/>
</dbReference>
<dbReference type="RefSeq" id="WP_106454944.1">
    <property type="nucleotide sequence ID" value="NZ_PXOH01000001.1"/>
</dbReference>
<dbReference type="GO" id="GO:0016301">
    <property type="term" value="F:kinase activity"/>
    <property type="evidence" value="ECO:0007669"/>
    <property type="project" value="UniProtKB-KW"/>
</dbReference>
<gene>
    <name evidence="2" type="primary">anmK</name>
    <name evidence="3" type="ORF">C7H19_00610</name>
</gene>
<evidence type="ECO:0000256" key="1">
    <source>
        <dbReference type="ARBA" id="ARBA00022777"/>
    </source>
</evidence>
<reference evidence="3 4" key="2">
    <citation type="submission" date="2018-03" db="EMBL/GenBank/DDBJ databases">
        <authorList>
            <person name="Keele B.F."/>
        </authorList>
    </citation>
    <scope>NUCLEOTIDE SEQUENCE [LARGE SCALE GENOMIC DNA]</scope>
    <source>
        <strain evidence="3 4">CCALA 016</strain>
    </source>
</reference>
<keyword evidence="2" id="KW-0119">Carbohydrate metabolism</keyword>
<dbReference type="GO" id="GO:0016773">
    <property type="term" value="F:phosphotransferase activity, alcohol group as acceptor"/>
    <property type="evidence" value="ECO:0007669"/>
    <property type="project" value="UniProtKB-UniRule"/>
</dbReference>
<dbReference type="Pfam" id="PF03702">
    <property type="entry name" value="AnmK"/>
    <property type="match status" value="1"/>
</dbReference>
<dbReference type="HAMAP" id="MF_01270">
    <property type="entry name" value="AnhMurNAc_kinase"/>
    <property type="match status" value="1"/>
</dbReference>
<dbReference type="EC" id="2.7.1.170" evidence="2"/>
<evidence type="ECO:0000313" key="4">
    <source>
        <dbReference type="Proteomes" id="UP000239001"/>
    </source>
</evidence>
<comment type="caution">
    <text evidence="3">The sequence shown here is derived from an EMBL/GenBank/DDBJ whole genome shotgun (WGS) entry which is preliminary data.</text>
</comment>
<dbReference type="Gene3D" id="3.30.420.40">
    <property type="match status" value="2"/>
</dbReference>
<dbReference type="GO" id="GO:0097175">
    <property type="term" value="P:1,6-anhydro-N-acetyl-beta-muramic acid catabolic process"/>
    <property type="evidence" value="ECO:0007669"/>
    <property type="project" value="UniProtKB-UniRule"/>
</dbReference>
<dbReference type="UniPathway" id="UPA00544"/>
<dbReference type="PANTHER" id="PTHR30605:SF0">
    <property type="entry name" value="ANHYDRO-N-ACETYLMURAMIC ACID KINASE"/>
    <property type="match status" value="1"/>
</dbReference>
<keyword evidence="2" id="KW-0547">Nucleotide-binding</keyword>
<dbReference type="EMBL" id="PXOH01000001">
    <property type="protein sequence ID" value="PSF39322.1"/>
    <property type="molecule type" value="Genomic_DNA"/>
</dbReference>
<dbReference type="InterPro" id="IPR005338">
    <property type="entry name" value="Anhydro_N_Ac-Mur_kinase"/>
</dbReference>
<comment type="similarity">
    <text evidence="2">Belongs to the anhydro-N-acetylmuramic acid kinase family.</text>
</comment>
<dbReference type="AlphaFoldDB" id="A0A2T1M3B7"/>
<dbReference type="GO" id="GO:0005524">
    <property type="term" value="F:ATP binding"/>
    <property type="evidence" value="ECO:0007669"/>
    <property type="project" value="UniProtKB-UniRule"/>
</dbReference>
<comment type="pathway">
    <text evidence="2">Amino-sugar metabolism; 1,6-anhydro-N-acetylmuramate degradation.</text>
</comment>
<dbReference type="PANTHER" id="PTHR30605">
    <property type="entry name" value="ANHYDRO-N-ACETYLMURAMIC ACID KINASE"/>
    <property type="match status" value="1"/>
</dbReference>
<accession>A0A2T1M3B7</accession>
<comment type="function">
    <text evidence="2">Catalyzes the specific phosphorylation of 1,6-anhydro-N-acetylmuramic acid (anhMurNAc) with the simultaneous cleavage of the 1,6-anhydro ring, generating MurNAc-6-P. Is required for the utilization of anhMurNAc either imported from the medium or derived from its own cell wall murein, and thus plays a role in cell wall recycling.</text>
</comment>
<keyword evidence="1 2" id="KW-0418">Kinase</keyword>
<dbReference type="SUPFAM" id="SSF53067">
    <property type="entry name" value="Actin-like ATPase domain"/>
    <property type="match status" value="1"/>
</dbReference>
<dbReference type="CDD" id="cd24050">
    <property type="entry name" value="ASKHA_NBD_ANMK"/>
    <property type="match status" value="1"/>
</dbReference>
<protein>
    <recommendedName>
        <fullName evidence="2">Anhydro-N-acetylmuramic acid kinase</fullName>
        <ecNumber evidence="2">2.7.1.170</ecNumber>
    </recommendedName>
    <alternativeName>
        <fullName evidence="2">AnhMurNAc kinase</fullName>
    </alternativeName>
</protein>
<dbReference type="GO" id="GO:0006040">
    <property type="term" value="P:amino sugar metabolic process"/>
    <property type="evidence" value="ECO:0007669"/>
    <property type="project" value="InterPro"/>
</dbReference>
<evidence type="ECO:0000256" key="2">
    <source>
        <dbReference type="HAMAP-Rule" id="MF_01270"/>
    </source>
</evidence>
<dbReference type="OrthoDB" id="9763949at2"/>
<dbReference type="NCBIfam" id="NF007143">
    <property type="entry name" value="PRK09585.2-2"/>
    <property type="match status" value="1"/>
</dbReference>
<dbReference type="Proteomes" id="UP000239001">
    <property type="component" value="Unassembled WGS sequence"/>
</dbReference>
<sequence>MYCIGLISGTSVDGIDAAFVEITGNGFDLQVDLLQGETYPYSPQLRDKILAVCAGHPISMIEFAELDDAIAVEFATAAQKIQTGYPAEIIGSHGQTVFHRPPTQNMGYTLQLGRGALIAHLTGIQTVSNFRVADMAAGGQGAPLVSKIDVCLLSHPTLHRCIQNIGGIGNVTYLPPRNVPHWETLAYGWDTGPGNVLIDLAIQKLTQGKQTYDADGQWARLGKPCDELVQNWLNDEYFQIHPPKSTGRELFSPSYLESCWKSAQPYNLSISDWLATLTEFTVASIALNYRQFLPQMSDEVLVCGGGSRNSYLKERLQYRLGEKCQVLTTDDVGLNSDFKEAIAFAVLAYWRLHDFSGNLPHVTGAKQDMLLGEIHTPIL</sequence>
<dbReference type="NCBIfam" id="NF007148">
    <property type="entry name" value="PRK09585.3-2"/>
    <property type="match status" value="1"/>
</dbReference>
<keyword evidence="2" id="KW-0808">Transferase</keyword>
<proteinExistence type="inferred from homology"/>
<keyword evidence="2" id="KW-0067">ATP-binding</keyword>
<evidence type="ECO:0000313" key="3">
    <source>
        <dbReference type="EMBL" id="PSF39322.1"/>
    </source>
</evidence>
<comment type="catalytic activity">
    <reaction evidence="2">
        <text>1,6-anhydro-N-acetyl-beta-muramate + ATP + H2O = N-acetyl-D-muramate 6-phosphate + ADP + H(+)</text>
        <dbReference type="Rhea" id="RHEA:24952"/>
        <dbReference type="ChEBI" id="CHEBI:15377"/>
        <dbReference type="ChEBI" id="CHEBI:15378"/>
        <dbReference type="ChEBI" id="CHEBI:30616"/>
        <dbReference type="ChEBI" id="CHEBI:58690"/>
        <dbReference type="ChEBI" id="CHEBI:58722"/>
        <dbReference type="ChEBI" id="CHEBI:456216"/>
        <dbReference type="EC" id="2.7.1.170"/>
    </reaction>
</comment>